<keyword evidence="4" id="KW-1185">Reference proteome</keyword>
<organism evidence="3 4">
    <name type="scientific">Dermatophagoides farinae</name>
    <name type="common">American house dust mite</name>
    <dbReference type="NCBI Taxonomy" id="6954"/>
    <lineage>
        <taxon>Eukaryota</taxon>
        <taxon>Metazoa</taxon>
        <taxon>Ecdysozoa</taxon>
        <taxon>Arthropoda</taxon>
        <taxon>Chelicerata</taxon>
        <taxon>Arachnida</taxon>
        <taxon>Acari</taxon>
        <taxon>Acariformes</taxon>
        <taxon>Sarcoptiformes</taxon>
        <taxon>Astigmata</taxon>
        <taxon>Psoroptidia</taxon>
        <taxon>Analgoidea</taxon>
        <taxon>Pyroglyphidae</taxon>
        <taxon>Dermatophagoidinae</taxon>
        <taxon>Dermatophagoides</taxon>
    </lineage>
</organism>
<accession>A0A922I076</accession>
<keyword evidence="2" id="KW-0732">Signal</keyword>
<evidence type="ECO:0000256" key="2">
    <source>
        <dbReference type="SAM" id="SignalP"/>
    </source>
</evidence>
<evidence type="ECO:0000313" key="4">
    <source>
        <dbReference type="Proteomes" id="UP000790347"/>
    </source>
</evidence>
<feature type="chain" id="PRO_5037425535" evidence="2">
    <location>
        <begin position="20"/>
        <end position="556"/>
    </location>
</feature>
<dbReference type="AlphaFoldDB" id="A0A922I076"/>
<gene>
    <name evidence="3" type="ORF">DERF_008571</name>
</gene>
<dbReference type="EMBL" id="ASGP02000003">
    <property type="protein sequence ID" value="KAH9517959.1"/>
    <property type="molecule type" value="Genomic_DNA"/>
</dbReference>
<sequence>MNPAYCFSVVVLMIGIALAAPIAEPDDTNTKISEPKDSLMSGSTSVEIQEGKPIVKLEQRSDVIIPDAVDDESKKKVEIPPVEIAPIENVPKIPEIAAVNPIVPAQSIENIVVPVVVSNIVGEPIQVDRISETSADSSVKAEAVIPEKPVEQPASVIKEEIVPKVEKVESIPVQPIVPEIVKPAEPVVEESKSVPVEEPASIVSEPKVESIQPIPIESDKPAEIAPQPVVVSDKVIESRSLKEIDAPAASAVPVEAQSIIPEMVESAPIPVESVPIVSAIESQPIIPDKVETVPVPVEKSVEVQPSEAEKIESPVTISAERSIESQPAVADIAETPVSDEKSVEIQPVVPEKIETPVESQPVIAEKVESPIPVSSVQDEISVESQPIPVPSVPVETPVESQPIVPEKIDNQIPVASIASEIPVEQPVITDKVVDAPVQSVPTIVVSESQGNIVTPIVDPVQNDVKPIAEIPLIQETSIVAEPKPVVIIPQEPLVVSPVVVVPEQSENTIVNIVAKPMEIAPEPMIESVKPALSTAVDNETSIKSDEPMIIVEPNQI</sequence>
<dbReference type="Proteomes" id="UP000790347">
    <property type="component" value="Unassembled WGS sequence"/>
</dbReference>
<reference evidence="3" key="2">
    <citation type="journal article" date="2022" name="Res Sq">
        <title>Comparative Genomics Reveals Insights into the Divergent Evolution of Astigmatic Mites and Household Pest Adaptations.</title>
        <authorList>
            <person name="Xiong Q."/>
            <person name="Wan A.T.-Y."/>
            <person name="Liu X.-Y."/>
            <person name="Fung C.S.-H."/>
            <person name="Xiao X."/>
            <person name="Malainual N."/>
            <person name="Hou J."/>
            <person name="Wang L."/>
            <person name="Wang M."/>
            <person name="Yang K."/>
            <person name="Cui Y."/>
            <person name="Leung E."/>
            <person name="Nong W."/>
            <person name="Shin S.-K."/>
            <person name="Au S."/>
            <person name="Jeong K.Y."/>
            <person name="Chew F.T."/>
            <person name="Hui J."/>
            <person name="Leung T.F."/>
            <person name="Tungtrongchitr A."/>
            <person name="Zhong N."/>
            <person name="Liu Z."/>
            <person name="Tsui S."/>
        </authorList>
    </citation>
    <scope>NUCLEOTIDE SEQUENCE</scope>
    <source>
        <strain evidence="3">Derf</strain>
        <tissue evidence="3">Whole organism</tissue>
    </source>
</reference>
<feature type="signal peptide" evidence="2">
    <location>
        <begin position="1"/>
        <end position="19"/>
    </location>
</feature>
<protein>
    <submittedName>
        <fullName evidence="3">Uncharacterized protein</fullName>
    </submittedName>
</protein>
<comment type="caution">
    <text evidence="3">The sequence shown here is derived from an EMBL/GenBank/DDBJ whole genome shotgun (WGS) entry which is preliminary data.</text>
</comment>
<feature type="region of interest" description="Disordered" evidence="1">
    <location>
        <begin position="26"/>
        <end position="45"/>
    </location>
</feature>
<evidence type="ECO:0000313" key="3">
    <source>
        <dbReference type="EMBL" id="KAH9517959.1"/>
    </source>
</evidence>
<reference evidence="3" key="1">
    <citation type="submission" date="2013-05" db="EMBL/GenBank/DDBJ databases">
        <authorList>
            <person name="Yim A.K.Y."/>
            <person name="Chan T.F."/>
            <person name="Ji K.M."/>
            <person name="Liu X.Y."/>
            <person name="Zhou J.W."/>
            <person name="Li R.Q."/>
            <person name="Yang K.Y."/>
            <person name="Li J."/>
            <person name="Li M."/>
            <person name="Law P.T.W."/>
            <person name="Wu Y.L."/>
            <person name="Cai Z.L."/>
            <person name="Qin H."/>
            <person name="Bao Y."/>
            <person name="Leung R.K.K."/>
            <person name="Ng P.K.S."/>
            <person name="Zou J."/>
            <person name="Zhong X.J."/>
            <person name="Ran P.X."/>
            <person name="Zhong N.S."/>
            <person name="Liu Z.G."/>
            <person name="Tsui S.K.W."/>
        </authorList>
    </citation>
    <scope>NUCLEOTIDE SEQUENCE</scope>
    <source>
        <strain evidence="3">Derf</strain>
        <tissue evidence="3">Whole organism</tissue>
    </source>
</reference>
<proteinExistence type="predicted"/>
<name>A0A922I076_DERFA</name>
<evidence type="ECO:0000256" key="1">
    <source>
        <dbReference type="SAM" id="MobiDB-lite"/>
    </source>
</evidence>